<name>A0ABD2P7L7_9CUCU</name>
<comment type="caution">
    <text evidence="1">The sequence shown here is derived from an EMBL/GenBank/DDBJ whole genome shotgun (WGS) entry which is preliminary data.</text>
</comment>
<dbReference type="Proteomes" id="UP001516400">
    <property type="component" value="Unassembled WGS sequence"/>
</dbReference>
<dbReference type="EMBL" id="JABFTP020000185">
    <property type="protein sequence ID" value="KAL3286953.1"/>
    <property type="molecule type" value="Genomic_DNA"/>
</dbReference>
<evidence type="ECO:0000313" key="2">
    <source>
        <dbReference type="Proteomes" id="UP001516400"/>
    </source>
</evidence>
<sequence>MPNETDIFQEVQSCFTEFEDVHSQIALLDKTEVTDEDVGNFEDEFYKAIGDAETFMLNLPQPTNTNNSTNSKNSIASSSQVLKTSPDVLHNLLSAQFNTLQLKRCVWQEICAVLSPAGRRYSCSDNLAN</sequence>
<keyword evidence="2" id="KW-1185">Reference proteome</keyword>
<reference evidence="1 2" key="1">
    <citation type="journal article" date="2021" name="BMC Biol.">
        <title>Horizontally acquired antibacterial genes associated with adaptive radiation of ladybird beetles.</title>
        <authorList>
            <person name="Li H.S."/>
            <person name="Tang X.F."/>
            <person name="Huang Y.H."/>
            <person name="Xu Z.Y."/>
            <person name="Chen M.L."/>
            <person name="Du X.Y."/>
            <person name="Qiu B.Y."/>
            <person name="Chen P.T."/>
            <person name="Zhang W."/>
            <person name="Slipinski A."/>
            <person name="Escalona H.E."/>
            <person name="Waterhouse R.M."/>
            <person name="Zwick A."/>
            <person name="Pang H."/>
        </authorList>
    </citation>
    <scope>NUCLEOTIDE SEQUENCE [LARGE SCALE GENOMIC DNA]</scope>
    <source>
        <strain evidence="1">SYSU2018</strain>
    </source>
</reference>
<organism evidence="1 2">
    <name type="scientific">Cryptolaemus montrouzieri</name>
    <dbReference type="NCBI Taxonomy" id="559131"/>
    <lineage>
        <taxon>Eukaryota</taxon>
        <taxon>Metazoa</taxon>
        <taxon>Ecdysozoa</taxon>
        <taxon>Arthropoda</taxon>
        <taxon>Hexapoda</taxon>
        <taxon>Insecta</taxon>
        <taxon>Pterygota</taxon>
        <taxon>Neoptera</taxon>
        <taxon>Endopterygota</taxon>
        <taxon>Coleoptera</taxon>
        <taxon>Polyphaga</taxon>
        <taxon>Cucujiformia</taxon>
        <taxon>Coccinelloidea</taxon>
        <taxon>Coccinellidae</taxon>
        <taxon>Scymninae</taxon>
        <taxon>Scymnini</taxon>
        <taxon>Cryptolaemus</taxon>
    </lineage>
</organism>
<gene>
    <name evidence="1" type="ORF">HHI36_001439</name>
</gene>
<proteinExistence type="predicted"/>
<dbReference type="AlphaFoldDB" id="A0ABD2P7L7"/>
<protein>
    <submittedName>
        <fullName evidence="1">Uncharacterized protein</fullName>
    </submittedName>
</protein>
<accession>A0ABD2P7L7</accession>
<evidence type="ECO:0000313" key="1">
    <source>
        <dbReference type="EMBL" id="KAL3286953.1"/>
    </source>
</evidence>